<dbReference type="InterPro" id="IPR001173">
    <property type="entry name" value="Glyco_trans_2-like"/>
</dbReference>
<evidence type="ECO:0000313" key="2">
    <source>
        <dbReference type="EMBL" id="HGS88467.1"/>
    </source>
</evidence>
<proteinExistence type="predicted"/>
<organism evidence="2">
    <name type="scientific">Bellilinea caldifistulae</name>
    <dbReference type="NCBI Taxonomy" id="360411"/>
    <lineage>
        <taxon>Bacteria</taxon>
        <taxon>Bacillati</taxon>
        <taxon>Chloroflexota</taxon>
        <taxon>Anaerolineae</taxon>
        <taxon>Anaerolineales</taxon>
        <taxon>Anaerolineaceae</taxon>
        <taxon>Bellilinea</taxon>
    </lineage>
</organism>
<dbReference type="AlphaFoldDB" id="A0A7C4Q3F2"/>
<dbReference type="PANTHER" id="PTHR22916:SF65">
    <property type="entry name" value="SLR1065 PROTEIN"/>
    <property type="match status" value="1"/>
</dbReference>
<gene>
    <name evidence="2" type="ORF">ENT17_12765</name>
</gene>
<reference evidence="2" key="1">
    <citation type="journal article" date="2020" name="mSystems">
        <title>Genome- and Community-Level Interaction Insights into Carbon Utilization and Element Cycling Functions of Hydrothermarchaeota in Hydrothermal Sediment.</title>
        <authorList>
            <person name="Zhou Z."/>
            <person name="Liu Y."/>
            <person name="Xu W."/>
            <person name="Pan J."/>
            <person name="Luo Z.H."/>
            <person name="Li M."/>
        </authorList>
    </citation>
    <scope>NUCLEOTIDE SEQUENCE [LARGE SCALE GENOMIC DNA]</scope>
    <source>
        <strain evidence="2">SpSt-556</strain>
    </source>
</reference>
<sequence length="315" mass="35587">MSAPLVSIVTPSFNQAAFLEQAIRSVLEQTYPHIEYLVVDGGSTDGSREIIEKYAGQLAWWVSEKDAGQADGINKGLRRAQGEIVAWLNSDDYYLPAAIGQAVEAFRLFPQAGLVFSDVESVDGEGNRFNVMRFGDWGLADLMAFRIISQPGVFMRRSVLEQAGYLDPNYHYLLDHHLWLRMAVMAPICYVQGARWAAARFHASAKNVAQAAGFGSEALRLAAWMESSPLFKPYLPAVRRRMWAGAHRLDAFYLLDAGQPRAALTAYAQAFRYHPPTVLRDWRRVLYALVSPLGLEGLRQAYLKRRSRRFQRQER</sequence>
<dbReference type="InterPro" id="IPR029044">
    <property type="entry name" value="Nucleotide-diphossugar_trans"/>
</dbReference>
<accession>A0A7C4Q3F2</accession>
<dbReference type="SUPFAM" id="SSF53448">
    <property type="entry name" value="Nucleotide-diphospho-sugar transferases"/>
    <property type="match status" value="1"/>
</dbReference>
<dbReference type="EMBL" id="DSXR01000127">
    <property type="protein sequence ID" value="HGS88467.1"/>
    <property type="molecule type" value="Genomic_DNA"/>
</dbReference>
<dbReference type="PANTHER" id="PTHR22916">
    <property type="entry name" value="GLYCOSYLTRANSFERASE"/>
    <property type="match status" value="1"/>
</dbReference>
<dbReference type="GO" id="GO:0016740">
    <property type="term" value="F:transferase activity"/>
    <property type="evidence" value="ECO:0007669"/>
    <property type="project" value="UniProtKB-KW"/>
</dbReference>
<dbReference type="Pfam" id="PF00535">
    <property type="entry name" value="Glycos_transf_2"/>
    <property type="match status" value="1"/>
</dbReference>
<evidence type="ECO:0000259" key="1">
    <source>
        <dbReference type="Pfam" id="PF00535"/>
    </source>
</evidence>
<dbReference type="CDD" id="cd06433">
    <property type="entry name" value="GT_2_WfgS_like"/>
    <property type="match status" value="1"/>
</dbReference>
<name>A0A7C4Q3F2_9CHLR</name>
<keyword evidence="2" id="KW-0808">Transferase</keyword>
<protein>
    <submittedName>
        <fullName evidence="2">Glycosyltransferase</fullName>
    </submittedName>
</protein>
<comment type="caution">
    <text evidence="2">The sequence shown here is derived from an EMBL/GenBank/DDBJ whole genome shotgun (WGS) entry which is preliminary data.</text>
</comment>
<dbReference type="Gene3D" id="3.90.550.10">
    <property type="entry name" value="Spore Coat Polysaccharide Biosynthesis Protein SpsA, Chain A"/>
    <property type="match status" value="1"/>
</dbReference>
<feature type="domain" description="Glycosyltransferase 2-like" evidence="1">
    <location>
        <begin position="7"/>
        <end position="116"/>
    </location>
</feature>